<reference evidence="9 10" key="1">
    <citation type="submission" date="2024-11" db="EMBL/GenBank/DDBJ databases">
        <title>Adaptive evolution of stress response genes in parasites aligns with host niche diversity.</title>
        <authorList>
            <person name="Hahn C."/>
            <person name="Resl P."/>
        </authorList>
    </citation>
    <scope>NUCLEOTIDE SEQUENCE [LARGE SCALE GENOMIC DNA]</scope>
    <source>
        <strain evidence="9">EGGRZ-B1_66</strain>
        <tissue evidence="9">Body</tissue>
    </source>
</reference>
<dbReference type="InterPro" id="IPR036322">
    <property type="entry name" value="WD40_repeat_dom_sf"/>
</dbReference>
<comment type="subcellular location">
    <subcellularLocation>
        <location evidence="1">Cytoplasm</location>
        <location evidence="1">Cytoskeleton</location>
    </subcellularLocation>
</comment>
<keyword evidence="3" id="KW-0963">Cytoplasm</keyword>
<dbReference type="PANTHER" id="PTHR12442">
    <property type="entry name" value="DYNEIN INTERMEDIATE CHAIN"/>
    <property type="match status" value="1"/>
</dbReference>
<evidence type="ECO:0000256" key="2">
    <source>
        <dbReference type="ARBA" id="ARBA00011059"/>
    </source>
</evidence>
<dbReference type="Gene3D" id="2.130.10.10">
    <property type="entry name" value="YVTN repeat-like/Quinoprotein amine dehydrogenase"/>
    <property type="match status" value="2"/>
</dbReference>
<keyword evidence="6" id="KW-0206">Cytoskeleton</keyword>
<comment type="similarity">
    <text evidence="2">Belongs to the dynein intermediate chain family.</text>
</comment>
<dbReference type="SUPFAM" id="SSF50978">
    <property type="entry name" value="WD40 repeat-like"/>
    <property type="match status" value="1"/>
</dbReference>
<feature type="coiled-coil region" evidence="8">
    <location>
        <begin position="5"/>
        <end position="35"/>
    </location>
</feature>
<dbReference type="PANTHER" id="PTHR12442:SF22">
    <property type="entry name" value="CYTOPLASMIC DYNEIN 1 INTERMEDIATE CHAIN-RELATED"/>
    <property type="match status" value="1"/>
</dbReference>
<sequence>MTDRKAELELKKAQLNAFREEKRRKEEQRKSAKLVNGNVDKPVDLRDQTEVMLKELGIEPVSEQPIVPKEPQVNGIASKRPNKLGQLRVVLTDEIDIAPQENVNYCKETQTITELSNISVREKDLSGGYYVPSFFEWDDGEILSPDLSNLNKQKQSSKAKNMHDSLHNGPGVEEFENLKEGPKIPTFTDAELNQRLLSDGFLRFFSRSTKVVERVLCVRNEEQLKSITPDLSKEGKAEGTQVVLNRQFFDEKWSTQRMISALDWSTAYPELLLAGYQANEQNPTEPGGVCLLWNMLFPTKASPEYIFHCPSPITSACLSRFHPNLVIAGTHSGMLVLWDTRSYRRVPVQKTQISQKAHGHPVFSVQVVGTQNAHNVVSLSSDGSLRAWTIDNFTQPVEASRVLECATSSGVHEISPTCMSFFANDVNNFALGADNNCAYTEQRHSRVERVIGSVDLLVLNMLVFISRSGGVRHDANRQLAYEGHSSPISSIHCHPSPGEVNFSNLFLTTSLDWTTRLWSVKERRPLYSFGECFECVYDAKWSPVHPAVFATADGNGRMNIWDLNRDFEAPVAKKRIGMHGDEDAFQAGRQQVSIMQENRREQVALSKLRWDNNGRMLAVGDVAGRVHIYSVGEDLAKPAPDAWTRLAKQLHEMKNTSIDASADSNANPHPISTAGSLFLGNAGLSTAN</sequence>
<dbReference type="InterPro" id="IPR015943">
    <property type="entry name" value="WD40/YVTN_repeat-like_dom_sf"/>
</dbReference>
<dbReference type="Pfam" id="PF11540">
    <property type="entry name" value="Dynein_IC2"/>
    <property type="match status" value="1"/>
</dbReference>
<dbReference type="InterPro" id="IPR001680">
    <property type="entry name" value="WD40_rpt"/>
</dbReference>
<keyword evidence="5" id="KW-0677">Repeat</keyword>
<dbReference type="SMART" id="SM00320">
    <property type="entry name" value="WD40"/>
    <property type="match status" value="5"/>
</dbReference>
<evidence type="ECO:0000256" key="7">
    <source>
        <dbReference type="PROSITE-ProRule" id="PRU00221"/>
    </source>
</evidence>
<protein>
    <submittedName>
        <fullName evidence="9">Cytoplasmic dynein 1 intermediate chain 2</fullName>
    </submittedName>
</protein>
<proteinExistence type="inferred from homology"/>
<evidence type="ECO:0000256" key="3">
    <source>
        <dbReference type="ARBA" id="ARBA00022490"/>
    </source>
</evidence>
<gene>
    <name evidence="9" type="primary">DYNC1I2_1</name>
    <name evidence="9" type="ORF">Ciccas_000625</name>
</gene>
<dbReference type="AlphaFoldDB" id="A0ABD2QMH2"/>
<feature type="repeat" description="WD" evidence="7">
    <location>
        <begin position="481"/>
        <end position="528"/>
    </location>
</feature>
<name>A0ABD2QMH2_9PLAT</name>
<dbReference type="GO" id="GO:0005856">
    <property type="term" value="C:cytoskeleton"/>
    <property type="evidence" value="ECO:0007669"/>
    <property type="project" value="UniProtKB-SubCell"/>
</dbReference>
<dbReference type="InterPro" id="IPR025956">
    <property type="entry name" value="DYNC1I1/DYNC1I2"/>
</dbReference>
<dbReference type="Proteomes" id="UP001626550">
    <property type="component" value="Unassembled WGS sequence"/>
</dbReference>
<evidence type="ECO:0000256" key="1">
    <source>
        <dbReference type="ARBA" id="ARBA00004245"/>
    </source>
</evidence>
<dbReference type="EMBL" id="JBJKFK010000036">
    <property type="protein sequence ID" value="KAL3320689.1"/>
    <property type="molecule type" value="Genomic_DNA"/>
</dbReference>
<evidence type="ECO:0000256" key="6">
    <source>
        <dbReference type="ARBA" id="ARBA00023212"/>
    </source>
</evidence>
<evidence type="ECO:0000313" key="10">
    <source>
        <dbReference type="Proteomes" id="UP001626550"/>
    </source>
</evidence>
<keyword evidence="4 7" id="KW-0853">WD repeat</keyword>
<evidence type="ECO:0000256" key="4">
    <source>
        <dbReference type="ARBA" id="ARBA00022574"/>
    </source>
</evidence>
<dbReference type="Pfam" id="PF00400">
    <property type="entry name" value="WD40"/>
    <property type="match status" value="1"/>
</dbReference>
<comment type="caution">
    <text evidence="9">The sequence shown here is derived from an EMBL/GenBank/DDBJ whole genome shotgun (WGS) entry which is preliminary data.</text>
</comment>
<organism evidence="9 10">
    <name type="scientific">Cichlidogyrus casuarinus</name>
    <dbReference type="NCBI Taxonomy" id="1844966"/>
    <lineage>
        <taxon>Eukaryota</taxon>
        <taxon>Metazoa</taxon>
        <taxon>Spiralia</taxon>
        <taxon>Lophotrochozoa</taxon>
        <taxon>Platyhelminthes</taxon>
        <taxon>Monogenea</taxon>
        <taxon>Monopisthocotylea</taxon>
        <taxon>Dactylogyridea</taxon>
        <taxon>Ancyrocephalidae</taxon>
        <taxon>Cichlidogyrus</taxon>
    </lineage>
</organism>
<dbReference type="InterPro" id="IPR050687">
    <property type="entry name" value="Dynein_IC"/>
</dbReference>
<evidence type="ECO:0000313" key="9">
    <source>
        <dbReference type="EMBL" id="KAL3320689.1"/>
    </source>
</evidence>
<evidence type="ECO:0000256" key="8">
    <source>
        <dbReference type="SAM" id="Coils"/>
    </source>
</evidence>
<keyword evidence="8" id="KW-0175">Coiled coil</keyword>
<dbReference type="PROSITE" id="PS50082">
    <property type="entry name" value="WD_REPEATS_2"/>
    <property type="match status" value="1"/>
</dbReference>
<evidence type="ECO:0000256" key="5">
    <source>
        <dbReference type="ARBA" id="ARBA00022737"/>
    </source>
</evidence>
<accession>A0ABD2QMH2</accession>
<keyword evidence="10" id="KW-1185">Reference proteome</keyword>